<sequence>MATNQYQITIINKSNLDKQYLLFQTNPTQNEQPSSNVFLNVYQASAIVPGADNNGGTSSTTFKITKEWYAVNGTSPSPLNANVTVTTTQSEPVTLGGASNQGTTLALTTVNSDGNDPEFDDSKTQSTAPNGSFVINTDSTFSFPNENNIFIGLGAPDPVESSLIVPVATIAALPSSSFTIWPHNKWFIGTGSFEPGTIIDIANVGVTQPVDFETGLPKQSFTNNPNGTYTPSA</sequence>
<comment type="caution">
    <text evidence="1">The sequence shown here is derived from an EMBL/GenBank/DDBJ whole genome shotgun (WGS) entry which is preliminary data.</text>
</comment>
<evidence type="ECO:0000313" key="2">
    <source>
        <dbReference type="Proteomes" id="UP001148629"/>
    </source>
</evidence>
<reference evidence="1" key="1">
    <citation type="submission" date="2022-08" db="EMBL/GenBank/DDBJ databases">
        <title>Genome Sequence of Fusarium decemcellulare.</title>
        <authorList>
            <person name="Buettner E."/>
        </authorList>
    </citation>
    <scope>NUCLEOTIDE SEQUENCE</scope>
    <source>
        <strain evidence="1">Babe19</strain>
    </source>
</reference>
<evidence type="ECO:0000313" key="1">
    <source>
        <dbReference type="EMBL" id="KAJ3545789.1"/>
    </source>
</evidence>
<dbReference type="EMBL" id="JANRMS010000137">
    <property type="protein sequence ID" value="KAJ3545789.1"/>
    <property type="molecule type" value="Genomic_DNA"/>
</dbReference>
<dbReference type="Proteomes" id="UP001148629">
    <property type="component" value="Unassembled WGS sequence"/>
</dbReference>
<gene>
    <name evidence="1" type="ORF">NM208_g2337</name>
</gene>
<name>A0ACC1ST25_9HYPO</name>
<accession>A0ACC1ST25</accession>
<protein>
    <submittedName>
        <fullName evidence="1">Uncharacterized protein</fullName>
    </submittedName>
</protein>
<organism evidence="1 2">
    <name type="scientific">Fusarium decemcellulare</name>
    <dbReference type="NCBI Taxonomy" id="57161"/>
    <lineage>
        <taxon>Eukaryota</taxon>
        <taxon>Fungi</taxon>
        <taxon>Dikarya</taxon>
        <taxon>Ascomycota</taxon>
        <taxon>Pezizomycotina</taxon>
        <taxon>Sordariomycetes</taxon>
        <taxon>Hypocreomycetidae</taxon>
        <taxon>Hypocreales</taxon>
        <taxon>Nectriaceae</taxon>
        <taxon>Fusarium</taxon>
        <taxon>Fusarium decemcellulare species complex</taxon>
    </lineage>
</organism>
<keyword evidence="2" id="KW-1185">Reference proteome</keyword>
<proteinExistence type="predicted"/>